<dbReference type="EMBL" id="DS917444">
    <property type="protein sequence ID" value="EEC17079.1"/>
    <property type="molecule type" value="Genomic_DNA"/>
</dbReference>
<dbReference type="PaxDb" id="6945-B7QE07"/>
<protein>
    <recommendedName>
        <fullName evidence="5">Secreted protein</fullName>
    </recommendedName>
</protein>
<evidence type="ECO:0000313" key="2">
    <source>
        <dbReference type="EMBL" id="EEC17079.1"/>
    </source>
</evidence>
<feature type="signal peptide" evidence="1">
    <location>
        <begin position="1"/>
        <end position="27"/>
    </location>
</feature>
<proteinExistence type="predicted"/>
<accession>B7QE07</accession>
<keyword evidence="1" id="KW-0732">Signal</keyword>
<evidence type="ECO:0000313" key="3">
    <source>
        <dbReference type="EnsemblMetazoa" id="ISCW012397-PA"/>
    </source>
</evidence>
<feature type="chain" id="PRO_5014568302" description="Secreted protein" evidence="1">
    <location>
        <begin position="28"/>
        <end position="57"/>
    </location>
</feature>
<dbReference type="EMBL" id="ABJB010067904">
    <property type="status" value="NOT_ANNOTATED_CDS"/>
    <property type="molecule type" value="Genomic_DNA"/>
</dbReference>
<dbReference type="HOGENOM" id="CLU_2998775_0_0_1"/>
<sequence>MISKSAYCLLVPLLFWAFNSVPRPATALFHVATLPLLSVLSPDQLAAQYMTVSRTAP</sequence>
<dbReference type="InParanoid" id="B7QE07"/>
<dbReference type="Proteomes" id="UP000001555">
    <property type="component" value="Unassembled WGS sequence"/>
</dbReference>
<organism>
    <name type="scientific">Ixodes scapularis</name>
    <name type="common">Black-legged tick</name>
    <name type="synonym">Deer tick</name>
    <dbReference type="NCBI Taxonomy" id="6945"/>
    <lineage>
        <taxon>Eukaryota</taxon>
        <taxon>Metazoa</taxon>
        <taxon>Ecdysozoa</taxon>
        <taxon>Arthropoda</taxon>
        <taxon>Chelicerata</taxon>
        <taxon>Arachnida</taxon>
        <taxon>Acari</taxon>
        <taxon>Parasitiformes</taxon>
        <taxon>Ixodida</taxon>
        <taxon>Ixodoidea</taxon>
        <taxon>Ixodidae</taxon>
        <taxon>Ixodinae</taxon>
        <taxon>Ixodes</taxon>
    </lineage>
</organism>
<dbReference type="AlphaFoldDB" id="B7QE07"/>
<name>B7QE07_IXOSC</name>
<dbReference type="VEuPathDB" id="VectorBase:ISCI012397"/>
<reference evidence="2 4" key="1">
    <citation type="submission" date="2008-03" db="EMBL/GenBank/DDBJ databases">
        <title>Annotation of Ixodes scapularis.</title>
        <authorList>
            <consortium name="Ixodes scapularis Genome Project Consortium"/>
            <person name="Caler E."/>
            <person name="Hannick L.I."/>
            <person name="Bidwell S."/>
            <person name="Joardar V."/>
            <person name="Thiagarajan M."/>
            <person name="Amedeo P."/>
            <person name="Galinsky K.J."/>
            <person name="Schobel S."/>
            <person name="Inman J."/>
            <person name="Hostetler J."/>
            <person name="Miller J."/>
            <person name="Hammond M."/>
            <person name="Megy K."/>
            <person name="Lawson D."/>
            <person name="Kodira C."/>
            <person name="Sutton G."/>
            <person name="Meyer J."/>
            <person name="Hill C.A."/>
            <person name="Birren B."/>
            <person name="Nene V."/>
            <person name="Collins F."/>
            <person name="Alarcon-Chaidez F."/>
            <person name="Wikel S."/>
            <person name="Strausberg R."/>
        </authorList>
    </citation>
    <scope>NUCLEOTIDE SEQUENCE [LARGE SCALE GENOMIC DNA]</scope>
    <source>
        <strain evidence="4">Wikel</strain>
        <strain evidence="2">Wikel colony</strain>
    </source>
</reference>
<dbReference type="VEuPathDB" id="VectorBase:ISCW012397"/>
<dbReference type="EnsemblMetazoa" id="ISCW012397-RA">
    <property type="protein sequence ID" value="ISCW012397-PA"/>
    <property type="gene ID" value="ISCW012397"/>
</dbReference>
<evidence type="ECO:0008006" key="5">
    <source>
        <dbReference type="Google" id="ProtNLM"/>
    </source>
</evidence>
<dbReference type="EMBL" id="ABJB010933940">
    <property type="status" value="NOT_ANNOTATED_CDS"/>
    <property type="molecule type" value="Genomic_DNA"/>
</dbReference>
<evidence type="ECO:0000256" key="1">
    <source>
        <dbReference type="SAM" id="SignalP"/>
    </source>
</evidence>
<keyword evidence="4" id="KW-1185">Reference proteome</keyword>
<gene>
    <name evidence="2" type="ORF">IscW_ISCW012397</name>
</gene>
<evidence type="ECO:0000313" key="4">
    <source>
        <dbReference type="Proteomes" id="UP000001555"/>
    </source>
</evidence>
<reference evidence="3" key="2">
    <citation type="submission" date="2020-05" db="UniProtKB">
        <authorList>
            <consortium name="EnsemblMetazoa"/>
        </authorList>
    </citation>
    <scope>IDENTIFICATION</scope>
    <source>
        <strain evidence="3">wikel</strain>
    </source>
</reference>